<accession>A0ABX9YF42</accession>
<comment type="caution">
    <text evidence="2">The sequence shown here is derived from an EMBL/GenBank/DDBJ whole genome shotgun (WGS) entry which is preliminary data.</text>
</comment>
<evidence type="ECO:0000256" key="1">
    <source>
        <dbReference type="SAM" id="MobiDB-lite"/>
    </source>
</evidence>
<feature type="region of interest" description="Disordered" evidence="1">
    <location>
        <begin position="24"/>
        <end position="142"/>
    </location>
</feature>
<evidence type="ECO:0000313" key="3">
    <source>
        <dbReference type="Proteomes" id="UP000281098"/>
    </source>
</evidence>
<dbReference type="EMBL" id="QTPM01000092">
    <property type="protein sequence ID" value="RQY78999.1"/>
    <property type="molecule type" value="Genomic_DNA"/>
</dbReference>
<keyword evidence="3" id="KW-1185">Reference proteome</keyword>
<feature type="compositionally biased region" description="Low complexity" evidence="1">
    <location>
        <begin position="81"/>
        <end position="92"/>
    </location>
</feature>
<proteinExistence type="predicted"/>
<gene>
    <name evidence="2" type="ORF">DF017_35390</name>
</gene>
<evidence type="ECO:0000313" key="2">
    <source>
        <dbReference type="EMBL" id="RQY78999.1"/>
    </source>
</evidence>
<protein>
    <submittedName>
        <fullName evidence="2">Uncharacterized protein</fullName>
    </submittedName>
</protein>
<dbReference type="Proteomes" id="UP000281098">
    <property type="component" value="Unassembled WGS sequence"/>
</dbReference>
<feature type="compositionally biased region" description="Low complexity" evidence="1">
    <location>
        <begin position="59"/>
        <end position="69"/>
    </location>
</feature>
<sequence>MEYRSTRSGRGYAAKVPCAPGTLRYASKGGGSGRQIHALNPARKDGAQTRQSPGSPATRRGAARGAASLARREPGAGTRPTGRASGARSAGTARRRQGLKPVRGETRAARLDAQRESPARSEAQGDAQPGEGERSPSGKTQR</sequence>
<organism evidence="2 3">
    <name type="scientific">Burkholderia stagnalis</name>
    <dbReference type="NCBI Taxonomy" id="1503054"/>
    <lineage>
        <taxon>Bacteria</taxon>
        <taxon>Pseudomonadati</taxon>
        <taxon>Pseudomonadota</taxon>
        <taxon>Betaproteobacteria</taxon>
        <taxon>Burkholderiales</taxon>
        <taxon>Burkholderiaceae</taxon>
        <taxon>Burkholderia</taxon>
        <taxon>Burkholderia cepacia complex</taxon>
    </lineage>
</organism>
<name>A0ABX9YF42_9BURK</name>
<reference evidence="2 3" key="1">
    <citation type="submission" date="2018-08" db="EMBL/GenBank/DDBJ databases">
        <title>Comparative analysis of Burkholderia isolates from Puerto Rico.</title>
        <authorList>
            <person name="Hall C."/>
            <person name="Sahl J."/>
            <person name="Wagner D."/>
        </authorList>
    </citation>
    <scope>NUCLEOTIDE SEQUENCE [LARGE SCALE GENOMIC DNA]</scope>
    <source>
        <strain evidence="2 3">Bp8966</strain>
    </source>
</reference>
<feature type="compositionally biased region" description="Basic and acidic residues" evidence="1">
    <location>
        <begin position="102"/>
        <end position="119"/>
    </location>
</feature>